<keyword evidence="2" id="KW-1185">Reference proteome</keyword>
<dbReference type="AlphaFoldDB" id="A0A182FWK5"/>
<organism evidence="1 2">
    <name type="scientific">Anopheles albimanus</name>
    <name type="common">New world malaria mosquito</name>
    <dbReference type="NCBI Taxonomy" id="7167"/>
    <lineage>
        <taxon>Eukaryota</taxon>
        <taxon>Metazoa</taxon>
        <taxon>Ecdysozoa</taxon>
        <taxon>Arthropoda</taxon>
        <taxon>Hexapoda</taxon>
        <taxon>Insecta</taxon>
        <taxon>Pterygota</taxon>
        <taxon>Neoptera</taxon>
        <taxon>Endopterygota</taxon>
        <taxon>Diptera</taxon>
        <taxon>Nematocera</taxon>
        <taxon>Culicoidea</taxon>
        <taxon>Culicidae</taxon>
        <taxon>Anophelinae</taxon>
        <taxon>Anopheles</taxon>
    </lineage>
</organism>
<evidence type="ECO:0000313" key="2">
    <source>
        <dbReference type="Proteomes" id="UP000069272"/>
    </source>
</evidence>
<reference evidence="1" key="2">
    <citation type="submission" date="2022-08" db="UniProtKB">
        <authorList>
            <consortium name="EnsemblMetazoa"/>
        </authorList>
    </citation>
    <scope>IDENTIFICATION</scope>
    <source>
        <strain evidence="1">STECLA/ALBI9_A</strain>
    </source>
</reference>
<sequence length="81" mass="9001">MSCYPYCCDYFSGGCAPAAPCYSSGRPYCCYGGCPSPCYENCPCRPPCASYSHPPCFSATALCRRARRTRYMILKNALMYD</sequence>
<dbReference type="VEuPathDB" id="VectorBase:AALB014049"/>
<evidence type="ECO:0000313" key="1">
    <source>
        <dbReference type="EnsemblMetazoa" id="AALB014049-PA"/>
    </source>
</evidence>
<proteinExistence type="predicted"/>
<dbReference type="Proteomes" id="UP000069272">
    <property type="component" value="Chromosome 2L"/>
</dbReference>
<reference evidence="1 2" key="1">
    <citation type="journal article" date="2017" name="G3 (Bethesda)">
        <title>The Physical Genome Mapping of Anopheles albimanus Corrected Scaffold Misassemblies and Identified Interarm Rearrangements in Genus Anopheles.</title>
        <authorList>
            <person name="Artemov G.N."/>
            <person name="Peery A.N."/>
            <person name="Jiang X."/>
            <person name="Tu Z."/>
            <person name="Stegniy V.N."/>
            <person name="Sharakhova M.V."/>
            <person name="Sharakhov I.V."/>
        </authorList>
    </citation>
    <scope>NUCLEOTIDE SEQUENCE [LARGE SCALE GENOMIC DNA]</scope>
    <source>
        <strain evidence="1 2">ALBI9_A</strain>
    </source>
</reference>
<dbReference type="EnsemblMetazoa" id="AALB014049-RA">
    <property type="protein sequence ID" value="AALB014049-PA"/>
    <property type="gene ID" value="AALB014049"/>
</dbReference>
<protein>
    <submittedName>
        <fullName evidence="1">Uncharacterized protein</fullName>
    </submittedName>
</protein>
<name>A0A182FWK5_ANOAL</name>
<accession>A0A182FWK5</accession>